<protein>
    <submittedName>
        <fullName evidence="2">Uncharacterized protein</fullName>
    </submittedName>
</protein>
<sequence>MARKNIVIGGFTKEQRVKELEKTKTNYKKKGYKFLKFEENGTLKSVAVFEVDEAILKKEKSLQLIVIGIGFLVVAAILYF</sequence>
<keyword evidence="4" id="KW-1185">Reference proteome</keyword>
<dbReference type="EMBL" id="WFKK01000053">
    <property type="protein sequence ID" value="KAB7885699.1"/>
    <property type="molecule type" value="Genomic_DNA"/>
</dbReference>
<evidence type="ECO:0000313" key="5">
    <source>
        <dbReference type="Proteomes" id="UP000472839"/>
    </source>
</evidence>
<organism evidence="2 5">
    <name type="scientific">Poseidonibacter ostreae</name>
    <dbReference type="NCBI Taxonomy" id="2654171"/>
    <lineage>
        <taxon>Bacteria</taxon>
        <taxon>Pseudomonadati</taxon>
        <taxon>Campylobacterota</taxon>
        <taxon>Epsilonproteobacteria</taxon>
        <taxon>Campylobacterales</taxon>
        <taxon>Arcobacteraceae</taxon>
        <taxon>Poseidonibacter</taxon>
    </lineage>
</organism>
<keyword evidence="1" id="KW-1133">Transmembrane helix</keyword>
<accession>A0A6L4WPL3</accession>
<dbReference type="Proteomes" id="UP000472839">
    <property type="component" value="Unassembled WGS sequence"/>
</dbReference>
<evidence type="ECO:0000313" key="4">
    <source>
        <dbReference type="Proteomes" id="UP000461010"/>
    </source>
</evidence>
<name>A0A6L4WPL3_9BACT</name>
<keyword evidence="1" id="KW-0472">Membrane</keyword>
<dbReference type="AlphaFoldDB" id="A0A6L4WPL3"/>
<dbReference type="EMBL" id="WFKJ01000025">
    <property type="protein sequence ID" value="KAB7890380.1"/>
    <property type="molecule type" value="Genomic_DNA"/>
</dbReference>
<evidence type="ECO:0000256" key="1">
    <source>
        <dbReference type="SAM" id="Phobius"/>
    </source>
</evidence>
<gene>
    <name evidence="3" type="ORF">GBG18_08930</name>
    <name evidence="2" type="ORF">GBG19_13660</name>
</gene>
<feature type="transmembrane region" description="Helical" evidence="1">
    <location>
        <begin position="62"/>
        <end position="79"/>
    </location>
</feature>
<dbReference type="RefSeq" id="WP_152190341.1">
    <property type="nucleotide sequence ID" value="NZ_WFKI01000039.1"/>
</dbReference>
<proteinExistence type="predicted"/>
<keyword evidence="1" id="KW-0812">Transmembrane</keyword>
<dbReference type="Proteomes" id="UP000461010">
    <property type="component" value="Unassembled WGS sequence"/>
</dbReference>
<reference evidence="4 5" key="1">
    <citation type="submission" date="2019-10" db="EMBL/GenBank/DDBJ databases">
        <title>Poseidonibacter ostreae sp. nov., isolated from the gut of the Ostrea denselamellosa.</title>
        <authorList>
            <person name="Choi A."/>
        </authorList>
    </citation>
    <scope>NUCLEOTIDE SEQUENCE [LARGE SCALE GENOMIC DNA]</scope>
    <source>
        <strain evidence="2 5">SJOD-M-33</strain>
        <strain evidence="3 4">SJOD-M-5</strain>
    </source>
</reference>
<evidence type="ECO:0000313" key="2">
    <source>
        <dbReference type="EMBL" id="KAB7885699.1"/>
    </source>
</evidence>
<evidence type="ECO:0000313" key="3">
    <source>
        <dbReference type="EMBL" id="KAB7890380.1"/>
    </source>
</evidence>
<comment type="caution">
    <text evidence="2">The sequence shown here is derived from an EMBL/GenBank/DDBJ whole genome shotgun (WGS) entry which is preliminary data.</text>
</comment>